<name>A0A2Z3JBR2_9DEIO</name>
<dbReference type="AlphaFoldDB" id="A0A2Z3JBR2"/>
<dbReference type="OrthoDB" id="954262at2"/>
<dbReference type="KEGG" id="dez:DKM44_04515"/>
<sequence length="312" mass="32280">MSEDRKLPNRRQFLSAAGLMGAGAVLASCAPAMGATPTKTNYDVKIGNFALNLEYLEAAFYLAAVGRLNDLKALGGGSAQIILPTGVTGTTPIAFADPAVKQYAEEIAQDELNHVKFLRGVLGASAVDRPVIDVGPAFAAAATATARNAGLIGATANLTPAFNPYLNDLYFLHGAFIFEDVGVTAYKGAARLIVDDKPNGILDSAAGILAVEAYHAGEIRTLLYANKDKDTGYGVKVEAFVNAISALRAALGGGKDQGITVNGKANIVVADNNSVAFGRTPREVLNIVYGAVGASKGLFFPNGLNGDFTGLV</sequence>
<protein>
    <recommendedName>
        <fullName evidence="4">Dessication-associated protein</fullName>
    </recommendedName>
</protein>
<proteinExistence type="predicted"/>
<dbReference type="PROSITE" id="PS51257">
    <property type="entry name" value="PROKAR_LIPOPROTEIN"/>
    <property type="match status" value="1"/>
</dbReference>
<evidence type="ECO:0008006" key="4">
    <source>
        <dbReference type="Google" id="ProtNLM"/>
    </source>
</evidence>
<feature type="signal peptide" evidence="1">
    <location>
        <begin position="1"/>
        <end position="34"/>
    </location>
</feature>
<dbReference type="EMBL" id="CP029494">
    <property type="protein sequence ID" value="AWN22583.1"/>
    <property type="molecule type" value="Genomic_DNA"/>
</dbReference>
<gene>
    <name evidence="2" type="ORF">DKM44_04515</name>
</gene>
<keyword evidence="1" id="KW-0732">Signal</keyword>
<accession>A0A2Z3JBR2</accession>
<dbReference type="RefSeq" id="WP_109825779.1">
    <property type="nucleotide sequence ID" value="NZ_CP029494.1"/>
</dbReference>
<reference evidence="2 3" key="1">
    <citation type="submission" date="2018-05" db="EMBL/GenBank/DDBJ databases">
        <title>Complete Genome Sequence of Deinococcus sp. strain 17bor-2.</title>
        <authorList>
            <person name="Srinivasan S."/>
        </authorList>
    </citation>
    <scope>NUCLEOTIDE SEQUENCE [LARGE SCALE GENOMIC DNA]</scope>
    <source>
        <strain evidence="2 3">17bor-2</strain>
    </source>
</reference>
<dbReference type="CDD" id="cd00657">
    <property type="entry name" value="Ferritin_like"/>
    <property type="match status" value="1"/>
</dbReference>
<dbReference type="PANTHER" id="PTHR31694:SF26">
    <property type="entry name" value="OS05G0151100 PROTEIN"/>
    <property type="match status" value="1"/>
</dbReference>
<dbReference type="InterPro" id="IPR006311">
    <property type="entry name" value="TAT_signal"/>
</dbReference>
<evidence type="ECO:0000313" key="2">
    <source>
        <dbReference type="EMBL" id="AWN22583.1"/>
    </source>
</evidence>
<evidence type="ECO:0000256" key="1">
    <source>
        <dbReference type="SAM" id="SignalP"/>
    </source>
</evidence>
<dbReference type="PANTHER" id="PTHR31694">
    <property type="entry name" value="DESICCATION-LIKE PROTEIN"/>
    <property type="match status" value="1"/>
</dbReference>
<dbReference type="PROSITE" id="PS51318">
    <property type="entry name" value="TAT"/>
    <property type="match status" value="1"/>
</dbReference>
<dbReference type="Proteomes" id="UP000245368">
    <property type="component" value="Chromosome"/>
</dbReference>
<keyword evidence="3" id="KW-1185">Reference proteome</keyword>
<dbReference type="SUPFAM" id="SSF47240">
    <property type="entry name" value="Ferritin-like"/>
    <property type="match status" value="1"/>
</dbReference>
<feature type="chain" id="PRO_5016411039" description="Dessication-associated protein" evidence="1">
    <location>
        <begin position="35"/>
        <end position="312"/>
    </location>
</feature>
<dbReference type="Pfam" id="PF13668">
    <property type="entry name" value="Ferritin_2"/>
    <property type="match status" value="1"/>
</dbReference>
<organism evidence="2 3">
    <name type="scientific">Deinococcus irradiatisoli</name>
    <dbReference type="NCBI Taxonomy" id="2202254"/>
    <lineage>
        <taxon>Bacteria</taxon>
        <taxon>Thermotogati</taxon>
        <taxon>Deinococcota</taxon>
        <taxon>Deinococci</taxon>
        <taxon>Deinococcales</taxon>
        <taxon>Deinococcaceae</taxon>
        <taxon>Deinococcus</taxon>
    </lineage>
</organism>
<dbReference type="InterPro" id="IPR009078">
    <property type="entry name" value="Ferritin-like_SF"/>
</dbReference>
<evidence type="ECO:0000313" key="3">
    <source>
        <dbReference type="Proteomes" id="UP000245368"/>
    </source>
</evidence>
<dbReference type="InterPro" id="IPR052965">
    <property type="entry name" value="Pigment-catalase-like"/>
</dbReference>